<dbReference type="GO" id="GO:0009401">
    <property type="term" value="P:phosphoenolpyruvate-dependent sugar phosphotransferase system"/>
    <property type="evidence" value="ECO:0007669"/>
    <property type="project" value="UniProtKB-KW"/>
</dbReference>
<evidence type="ECO:0000256" key="2">
    <source>
        <dbReference type="ARBA" id="ARBA00022597"/>
    </source>
</evidence>
<feature type="active site" description="Tele-phosphohistidine intermediate" evidence="5">
    <location>
        <position position="91"/>
    </location>
</feature>
<dbReference type="Proteomes" id="UP001164790">
    <property type="component" value="Chromosome"/>
</dbReference>
<keyword evidence="11" id="KW-1185">Reference proteome</keyword>
<reference evidence="8 10" key="1">
    <citation type="submission" date="2017-01" db="EMBL/GenBank/DDBJ databases">
        <title>Lactobacillus chiayiensis sp. nov., a lactic acid bacterium isolated from compost.</title>
        <authorList>
            <person name="Huang C.-H."/>
        </authorList>
    </citation>
    <scope>NUCLEOTIDE SEQUENCE [LARGE SCALE GENOMIC DNA]</scope>
    <source>
        <strain evidence="8">Chh01</strain>
        <strain evidence="10">chh01</strain>
    </source>
</reference>
<dbReference type="OrthoDB" id="350602at2"/>
<dbReference type="Proteomes" id="UP000290475">
    <property type="component" value="Unassembled WGS sequence"/>
</dbReference>
<dbReference type="SUPFAM" id="SSF46973">
    <property type="entry name" value="Enzyme IIa from lactose specific PTS, IIa-lac"/>
    <property type="match status" value="1"/>
</dbReference>
<comment type="cofactor">
    <cofactor evidence="6">
        <name>Mg(2+)</name>
        <dbReference type="ChEBI" id="CHEBI:18420"/>
    </cofactor>
    <text evidence="6">Binds 1 Mg(2+) ion per trimer.</text>
</comment>
<evidence type="ECO:0000256" key="5">
    <source>
        <dbReference type="PIRSR" id="PIRSR000699-1"/>
    </source>
</evidence>
<evidence type="ECO:0000313" key="10">
    <source>
        <dbReference type="Proteomes" id="UP000290475"/>
    </source>
</evidence>
<keyword evidence="2" id="KW-0762">Sugar transport</keyword>
<reference evidence="9" key="2">
    <citation type="submission" date="2022-10" db="EMBL/GenBank/DDBJ databases">
        <title>Comparative genomic analysis and in-vitro probiotic properties of the potential probiotic L. chiayiensis AACE 3.</title>
        <authorList>
            <person name="Kang X."/>
        </authorList>
    </citation>
    <scope>NUCLEOTIDE SEQUENCE</scope>
    <source>
        <strain evidence="9">AACE 3</strain>
    </source>
</reference>
<dbReference type="AlphaFoldDB" id="A0A4Q1U5T7"/>
<dbReference type="EMBL" id="MSSM01000012">
    <property type="protein sequence ID" value="RXT26551.1"/>
    <property type="molecule type" value="Genomic_DNA"/>
</dbReference>
<dbReference type="InterPro" id="IPR036542">
    <property type="entry name" value="PTS_IIA_lac/cel_sf"/>
</dbReference>
<dbReference type="PIRSF" id="PIRSF000699">
    <property type="entry name" value="PTS_IILac_III"/>
    <property type="match status" value="1"/>
</dbReference>
<protein>
    <submittedName>
        <fullName evidence="9">PTS lactose/cellobiose transporter subunit IIA</fullName>
    </submittedName>
</protein>
<keyword evidence="1" id="KW-0813">Transport</keyword>
<dbReference type="PROSITE" id="PS51095">
    <property type="entry name" value="PTS_EIIA_TYPE_3"/>
    <property type="match status" value="1"/>
</dbReference>
<keyword evidence="6" id="KW-0460">Magnesium</keyword>
<dbReference type="Pfam" id="PF02255">
    <property type="entry name" value="PTS_IIA"/>
    <property type="match status" value="1"/>
</dbReference>
<keyword evidence="3" id="KW-0808">Transferase</keyword>
<evidence type="ECO:0000256" key="6">
    <source>
        <dbReference type="PIRSR" id="PIRSR000699-2"/>
    </source>
</evidence>
<dbReference type="Gene3D" id="1.20.58.80">
    <property type="entry name" value="Phosphotransferase system, lactose/cellobiose-type IIA subunit"/>
    <property type="match status" value="1"/>
</dbReference>
<dbReference type="InterPro" id="IPR003188">
    <property type="entry name" value="PTS_IIA_lac/cel"/>
</dbReference>
<name>A0A4Q1U5T7_9LACO</name>
<dbReference type="GO" id="GO:0016740">
    <property type="term" value="F:transferase activity"/>
    <property type="evidence" value="ECO:0007669"/>
    <property type="project" value="UniProtKB-KW"/>
</dbReference>
<evidence type="ECO:0000313" key="9">
    <source>
        <dbReference type="EMBL" id="UYN56819.1"/>
    </source>
</evidence>
<evidence type="ECO:0000313" key="8">
    <source>
        <dbReference type="EMBL" id="RXT26551.1"/>
    </source>
</evidence>
<dbReference type="GO" id="GO:0046872">
    <property type="term" value="F:metal ion binding"/>
    <property type="evidence" value="ECO:0007669"/>
    <property type="project" value="UniProtKB-KW"/>
</dbReference>
<keyword evidence="4" id="KW-0598">Phosphotransferase system</keyword>
<evidence type="ECO:0000256" key="3">
    <source>
        <dbReference type="ARBA" id="ARBA00022679"/>
    </source>
</evidence>
<dbReference type="PANTHER" id="PTHR34382">
    <property type="entry name" value="PTS SYSTEM N,N'-DIACETYLCHITOBIOSE-SPECIFIC EIIA COMPONENT"/>
    <property type="match status" value="1"/>
</dbReference>
<organism evidence="8 10">
    <name type="scientific">Lacticaseibacillus chiayiensis</name>
    <dbReference type="NCBI Taxonomy" id="2100821"/>
    <lineage>
        <taxon>Bacteria</taxon>
        <taxon>Bacillati</taxon>
        <taxon>Bacillota</taxon>
        <taxon>Bacilli</taxon>
        <taxon>Lactobacillales</taxon>
        <taxon>Lactobacillaceae</taxon>
        <taxon>Lacticaseibacillus</taxon>
    </lineage>
</organism>
<feature type="binding site" evidence="6">
    <location>
        <position position="94"/>
    </location>
    <ligand>
        <name>Mg(2+)</name>
        <dbReference type="ChEBI" id="CHEBI:18420"/>
        <note>ligand shared between all trimeric partners</note>
    </ligand>
</feature>
<evidence type="ECO:0000256" key="1">
    <source>
        <dbReference type="ARBA" id="ARBA00022448"/>
    </source>
</evidence>
<dbReference type="PANTHER" id="PTHR34382:SF7">
    <property type="entry name" value="PTS SYSTEM N,N'-DIACETYLCHITOBIOSE-SPECIFIC EIIA COMPONENT"/>
    <property type="match status" value="1"/>
</dbReference>
<sequence length="119" mass="13601">MGEKVNEEQEKLNRDDLNEISMQVILHAGNAREQLLNILDKLADPVFDQATIEADFNKAKKELNEAHSKQTAMIQKEAEGEFIPYSVLFVHSQDTLMTIQSELLMTEKMIKIVRSLRNG</sequence>
<dbReference type="EMBL" id="CP107523">
    <property type="protein sequence ID" value="UYN56819.1"/>
    <property type="molecule type" value="Genomic_DNA"/>
</dbReference>
<dbReference type="RefSeq" id="WP_129301617.1">
    <property type="nucleotide sequence ID" value="NZ_CP074378.1"/>
</dbReference>
<proteinExistence type="predicted"/>
<evidence type="ECO:0000256" key="7">
    <source>
        <dbReference type="PROSITE-ProRule" id="PRU00418"/>
    </source>
</evidence>
<gene>
    <name evidence="8" type="ORF">BVJ53_05950</name>
    <name evidence="9" type="ORF">OFW50_01575</name>
</gene>
<evidence type="ECO:0000313" key="11">
    <source>
        <dbReference type="Proteomes" id="UP001164790"/>
    </source>
</evidence>
<evidence type="ECO:0000256" key="4">
    <source>
        <dbReference type="ARBA" id="ARBA00022683"/>
    </source>
</evidence>
<keyword evidence="6" id="KW-0479">Metal-binding</keyword>
<feature type="modified residue" description="Phosphohistidine; by HPr" evidence="7">
    <location>
        <position position="91"/>
    </location>
</feature>
<accession>A0A4Q1U5T7</accession>